<dbReference type="AlphaFoldDB" id="A0A166GSV4"/>
<proteinExistence type="predicted"/>
<dbReference type="OrthoDB" id="19619at2759"/>
<dbReference type="GO" id="GO:0005739">
    <property type="term" value="C:mitochondrion"/>
    <property type="evidence" value="ECO:0007669"/>
    <property type="project" value="UniProtKB-SubCell"/>
</dbReference>
<keyword evidence="3" id="KW-0496">Mitochondrion</keyword>
<evidence type="ECO:0000256" key="3">
    <source>
        <dbReference type="ARBA" id="ARBA00023128"/>
    </source>
</evidence>
<organism evidence="5 6">
    <name type="scientific">Athelia psychrophila</name>
    <dbReference type="NCBI Taxonomy" id="1759441"/>
    <lineage>
        <taxon>Eukaryota</taxon>
        <taxon>Fungi</taxon>
        <taxon>Dikarya</taxon>
        <taxon>Basidiomycota</taxon>
        <taxon>Agaricomycotina</taxon>
        <taxon>Agaricomycetes</taxon>
        <taxon>Agaricomycetidae</taxon>
        <taxon>Atheliales</taxon>
        <taxon>Atheliaceae</taxon>
        <taxon>Athelia</taxon>
    </lineage>
</organism>
<feature type="region of interest" description="Disordered" evidence="4">
    <location>
        <begin position="34"/>
        <end position="113"/>
    </location>
</feature>
<sequence>MPVASRTSHTCLDILSGRSNMALAGRGLGMTRRSLTRGYATSQKKTKTLARAAQPNTPVAPTKGPSPAPVNTAKKASAKTSSQGMVEAMRKEQAAQQKKDALEKQKENTEEQDAAAHTDYMNRVSKQAPSLDLWSQAEMDVLDLAVPVRNQAPWGLRGARWYWDNLREATKSAMAIMQLTNGGAFPPLYSEPHHPYGEGKSAPPTQAPAEFKLWKPSHISQALKFHSAAPGAWGAGIPTLSLSLYKQMCQAIAENDKETIVQVTASQQREILLKSLSGRSSDIVYKWKFVKENSPTRIVSLRGGPAYTAKLDAPLNRCITQALVRFDTVQSFEAFNKRTRQTISEPTSRRVVEYFVVEKKGWTWMPWVIRQRIYDTSTLSEPTEKKIEARGLLGRLKFWQ</sequence>
<keyword evidence="6" id="KW-1185">Reference proteome</keyword>
<evidence type="ECO:0000313" key="5">
    <source>
        <dbReference type="EMBL" id="KZP18131.1"/>
    </source>
</evidence>
<evidence type="ECO:0000313" key="6">
    <source>
        <dbReference type="Proteomes" id="UP000076532"/>
    </source>
</evidence>
<protein>
    <recommendedName>
        <fullName evidence="7">Tim44-like domain-containing protein</fullName>
    </recommendedName>
</protein>
<evidence type="ECO:0000256" key="4">
    <source>
        <dbReference type="SAM" id="MobiDB-lite"/>
    </source>
</evidence>
<dbReference type="PANTHER" id="PTHR28554">
    <property type="entry name" value="39S RIBOSOMAL PROTEIN L45, MITOCHONDRIAL"/>
    <property type="match status" value="1"/>
</dbReference>
<reference evidence="5 6" key="1">
    <citation type="journal article" date="2016" name="Mol. Biol. Evol.">
        <title>Comparative Genomics of Early-Diverging Mushroom-Forming Fungi Provides Insights into the Origins of Lignocellulose Decay Capabilities.</title>
        <authorList>
            <person name="Nagy L.G."/>
            <person name="Riley R."/>
            <person name="Tritt A."/>
            <person name="Adam C."/>
            <person name="Daum C."/>
            <person name="Floudas D."/>
            <person name="Sun H."/>
            <person name="Yadav J.S."/>
            <person name="Pangilinan J."/>
            <person name="Larsson K.H."/>
            <person name="Matsuura K."/>
            <person name="Barry K."/>
            <person name="Labutti K."/>
            <person name="Kuo R."/>
            <person name="Ohm R.A."/>
            <person name="Bhattacharya S.S."/>
            <person name="Shirouzu T."/>
            <person name="Yoshinaga Y."/>
            <person name="Martin F.M."/>
            <person name="Grigoriev I.V."/>
            <person name="Hibbett D.S."/>
        </authorList>
    </citation>
    <scope>NUCLEOTIDE SEQUENCE [LARGE SCALE GENOMIC DNA]</scope>
    <source>
        <strain evidence="5 6">CBS 109695</strain>
    </source>
</reference>
<feature type="compositionally biased region" description="Basic and acidic residues" evidence="4">
    <location>
        <begin position="88"/>
        <end position="109"/>
    </location>
</feature>
<dbReference type="PANTHER" id="PTHR28554:SF1">
    <property type="entry name" value="LARGE RIBOSOMAL SUBUNIT PROTEIN ML45"/>
    <property type="match status" value="1"/>
</dbReference>
<evidence type="ECO:0000256" key="2">
    <source>
        <dbReference type="ARBA" id="ARBA00022946"/>
    </source>
</evidence>
<keyword evidence="2" id="KW-0809">Transit peptide</keyword>
<dbReference type="EMBL" id="KV417575">
    <property type="protein sequence ID" value="KZP18131.1"/>
    <property type="molecule type" value="Genomic_DNA"/>
</dbReference>
<gene>
    <name evidence="5" type="ORF">FIBSPDRAFT_1046362</name>
</gene>
<accession>A0A166GSV4</accession>
<dbReference type="InterPro" id="IPR051975">
    <property type="entry name" value="mtLSU_mL45"/>
</dbReference>
<evidence type="ECO:0000256" key="1">
    <source>
        <dbReference type="ARBA" id="ARBA00004173"/>
    </source>
</evidence>
<dbReference type="Gene3D" id="3.10.450.240">
    <property type="match status" value="1"/>
</dbReference>
<dbReference type="Proteomes" id="UP000076532">
    <property type="component" value="Unassembled WGS sequence"/>
</dbReference>
<dbReference type="STRING" id="436010.A0A166GSV4"/>
<comment type="subcellular location">
    <subcellularLocation>
        <location evidence="1">Mitochondrion</location>
    </subcellularLocation>
</comment>
<name>A0A166GSV4_9AGAM</name>
<evidence type="ECO:0008006" key="7">
    <source>
        <dbReference type="Google" id="ProtNLM"/>
    </source>
</evidence>